<evidence type="ECO:0000313" key="2">
    <source>
        <dbReference type="EMBL" id="MBD2739555.1"/>
    </source>
</evidence>
<dbReference type="Proteomes" id="UP000637383">
    <property type="component" value="Unassembled WGS sequence"/>
</dbReference>
<protein>
    <submittedName>
        <fullName evidence="2">CopG family transcriptional regulator</fullName>
    </submittedName>
</protein>
<feature type="domain" description="Ribbon-helix-helix protein CopG" evidence="1">
    <location>
        <begin position="13"/>
        <end position="46"/>
    </location>
</feature>
<comment type="caution">
    <text evidence="2">The sequence shown here is derived from an EMBL/GenBank/DDBJ whole genome shotgun (WGS) entry which is preliminary data.</text>
</comment>
<dbReference type="EMBL" id="JACJTU010000093">
    <property type="protein sequence ID" value="MBD2739555.1"/>
    <property type="molecule type" value="Genomic_DNA"/>
</dbReference>
<dbReference type="InterPro" id="IPR013321">
    <property type="entry name" value="Arc_rbn_hlx_hlx"/>
</dbReference>
<dbReference type="InterPro" id="IPR002145">
    <property type="entry name" value="CopG"/>
</dbReference>
<dbReference type="SUPFAM" id="SSF47598">
    <property type="entry name" value="Ribbon-helix-helix"/>
    <property type="match status" value="1"/>
</dbReference>
<gene>
    <name evidence="2" type="ORF">H6H03_37850</name>
</gene>
<dbReference type="Gene3D" id="1.10.1220.10">
    <property type="entry name" value="Met repressor-like"/>
    <property type="match status" value="1"/>
</dbReference>
<dbReference type="RefSeq" id="WP_190960048.1">
    <property type="nucleotide sequence ID" value="NZ_JACJTU010000093.1"/>
</dbReference>
<accession>A0ABR8KKF0</accession>
<keyword evidence="3" id="KW-1185">Reference proteome</keyword>
<evidence type="ECO:0000259" key="1">
    <source>
        <dbReference type="Pfam" id="PF01402"/>
    </source>
</evidence>
<organism evidence="2 3">
    <name type="scientific">Nostoc paludosum FACHB-159</name>
    <dbReference type="NCBI Taxonomy" id="2692908"/>
    <lineage>
        <taxon>Bacteria</taxon>
        <taxon>Bacillati</taxon>
        <taxon>Cyanobacteriota</taxon>
        <taxon>Cyanophyceae</taxon>
        <taxon>Nostocales</taxon>
        <taxon>Nostocaceae</taxon>
        <taxon>Nostoc</taxon>
    </lineage>
</organism>
<reference evidence="2 3" key="1">
    <citation type="journal article" date="2020" name="ISME J.">
        <title>Comparative genomics reveals insights into cyanobacterial evolution and habitat adaptation.</title>
        <authorList>
            <person name="Chen M.Y."/>
            <person name="Teng W.K."/>
            <person name="Zhao L."/>
            <person name="Hu C.X."/>
            <person name="Zhou Y.K."/>
            <person name="Han B.P."/>
            <person name="Song L.R."/>
            <person name="Shu W.S."/>
        </authorList>
    </citation>
    <scope>NUCLEOTIDE SEQUENCE [LARGE SCALE GENOMIC DNA]</scope>
    <source>
        <strain evidence="2 3">FACHB-159</strain>
    </source>
</reference>
<evidence type="ECO:0000313" key="3">
    <source>
        <dbReference type="Proteomes" id="UP000637383"/>
    </source>
</evidence>
<proteinExistence type="predicted"/>
<dbReference type="Pfam" id="PF01402">
    <property type="entry name" value="RHH_1"/>
    <property type="match status" value="1"/>
</dbReference>
<dbReference type="InterPro" id="IPR010985">
    <property type="entry name" value="Ribbon_hlx_hlx"/>
</dbReference>
<name>A0ABR8KKF0_9NOSO</name>
<sequence>MIKTTAKFSMRFTEETKAQLEQLAADRESSIAQIVREALREYLAKQATETK</sequence>
<dbReference type="CDD" id="cd21631">
    <property type="entry name" value="RHH_CopG_NikR-like"/>
    <property type="match status" value="1"/>
</dbReference>